<dbReference type="PANTHER" id="PTHR30065">
    <property type="entry name" value="FLAGELLAR BIOSYNTHETIC PROTEIN FLIR"/>
    <property type="match status" value="1"/>
</dbReference>
<feature type="transmembrane region" description="Helical" evidence="10">
    <location>
        <begin position="65"/>
        <end position="87"/>
    </location>
</feature>
<feature type="transmembrane region" description="Helical" evidence="10">
    <location>
        <begin position="35"/>
        <end position="53"/>
    </location>
</feature>
<keyword evidence="4 10" id="KW-1003">Cell membrane</keyword>
<feature type="transmembrane region" description="Helical" evidence="10">
    <location>
        <begin position="210"/>
        <end position="232"/>
    </location>
</feature>
<dbReference type="GO" id="GO:0005886">
    <property type="term" value="C:plasma membrane"/>
    <property type="evidence" value="ECO:0007669"/>
    <property type="project" value="UniProtKB-SubCell"/>
</dbReference>
<keyword evidence="11" id="KW-0969">Cilium</keyword>
<dbReference type="NCBIfam" id="TIGR01400">
    <property type="entry name" value="fliR"/>
    <property type="match status" value="1"/>
</dbReference>
<keyword evidence="8 10" id="KW-0975">Bacterial flagellum</keyword>
<keyword evidence="11" id="KW-0966">Cell projection</keyword>
<keyword evidence="6 10" id="KW-1133">Transmembrane helix</keyword>
<comment type="similarity">
    <text evidence="2 10">Belongs to the FliR/MopE/SpaR family.</text>
</comment>
<feature type="transmembrane region" description="Helical" evidence="10">
    <location>
        <begin position="179"/>
        <end position="204"/>
    </location>
</feature>
<keyword evidence="11" id="KW-0282">Flagellum</keyword>
<keyword evidence="7 10" id="KW-0472">Membrane</keyword>
<evidence type="ECO:0000256" key="8">
    <source>
        <dbReference type="ARBA" id="ARBA00023143"/>
    </source>
</evidence>
<proteinExistence type="inferred from homology"/>
<dbReference type="GO" id="GO:0006605">
    <property type="term" value="P:protein targeting"/>
    <property type="evidence" value="ECO:0007669"/>
    <property type="project" value="UniProtKB-UniRule"/>
</dbReference>
<evidence type="ECO:0000256" key="7">
    <source>
        <dbReference type="ARBA" id="ARBA00023136"/>
    </source>
</evidence>
<evidence type="ECO:0000256" key="5">
    <source>
        <dbReference type="ARBA" id="ARBA00022692"/>
    </source>
</evidence>
<evidence type="ECO:0000256" key="1">
    <source>
        <dbReference type="ARBA" id="ARBA00002578"/>
    </source>
</evidence>
<dbReference type="InterPro" id="IPR006303">
    <property type="entry name" value="FliR"/>
</dbReference>
<evidence type="ECO:0000256" key="10">
    <source>
        <dbReference type="RuleBase" id="RU362071"/>
    </source>
</evidence>
<dbReference type="Proteomes" id="UP000078454">
    <property type="component" value="Unassembled WGS sequence"/>
</dbReference>
<dbReference type="AlphaFoldDB" id="A0A198ALC8"/>
<accession>A0A198ALC8</accession>
<sequence>MPTFIQMIPVFLLIFCRITSFFVVVPILSSRNIPMVFKVGLSIFISLIIFATLGMDKSMPIDGVYLLLIIREMLIGIILGFIAYLFFTVVQTAGSFMDMQIGFSMASVIDPLTGASTPMLGNLKYMIAVLLFLTFDGHHYLLRAIIDSYKWVPIDNALFSRIYEGQISDFLFKSLSKMFYLSFQLAAPIVVALFLTDLGLGLLTRVAPQFNIFVIGAPLKMILGFFLLVIVFPELISQFQQLFGTMFDYMEKMLHIMGVSPQTTPK</sequence>
<keyword evidence="12" id="KW-1185">Reference proteome</keyword>
<comment type="subcellular location">
    <subcellularLocation>
        <location evidence="10">Cell membrane</location>
        <topology evidence="10">Multi-pass membrane protein</topology>
    </subcellularLocation>
    <subcellularLocation>
        <location evidence="10">Bacterial flagellum basal body</location>
    </subcellularLocation>
</comment>
<feature type="transmembrane region" description="Helical" evidence="10">
    <location>
        <begin position="7"/>
        <end position="29"/>
    </location>
</feature>
<dbReference type="RefSeq" id="WP_068662566.1">
    <property type="nucleotide sequence ID" value="NZ_LYPB01000048.1"/>
</dbReference>
<dbReference type="EMBL" id="LYPB01000048">
    <property type="protein sequence ID" value="OAS21718.1"/>
    <property type="molecule type" value="Genomic_DNA"/>
</dbReference>
<dbReference type="GO" id="GO:0044780">
    <property type="term" value="P:bacterial-type flagellum assembly"/>
    <property type="evidence" value="ECO:0007669"/>
    <property type="project" value="UniProtKB-UniRule"/>
</dbReference>
<evidence type="ECO:0000313" key="11">
    <source>
        <dbReference type="EMBL" id="OAS21718.1"/>
    </source>
</evidence>
<name>A0A198ALC8_9BACL</name>
<evidence type="ECO:0000313" key="12">
    <source>
        <dbReference type="Proteomes" id="UP000078454"/>
    </source>
</evidence>
<keyword evidence="5 10" id="KW-0812">Transmembrane</keyword>
<evidence type="ECO:0000256" key="6">
    <source>
        <dbReference type="ARBA" id="ARBA00022989"/>
    </source>
</evidence>
<dbReference type="PANTHER" id="PTHR30065:SF1">
    <property type="entry name" value="SURFACE PRESENTATION OF ANTIGENS PROTEIN SPAR"/>
    <property type="match status" value="1"/>
</dbReference>
<evidence type="ECO:0000256" key="9">
    <source>
        <dbReference type="NCBIfam" id="TIGR01400"/>
    </source>
</evidence>
<evidence type="ECO:0000256" key="4">
    <source>
        <dbReference type="ARBA" id="ARBA00022475"/>
    </source>
</evidence>
<dbReference type="OrthoDB" id="9807748at2"/>
<dbReference type="GO" id="GO:0009425">
    <property type="term" value="C:bacterial-type flagellum basal body"/>
    <property type="evidence" value="ECO:0007669"/>
    <property type="project" value="UniProtKB-SubCell"/>
</dbReference>
<evidence type="ECO:0000256" key="3">
    <source>
        <dbReference type="ARBA" id="ARBA00021717"/>
    </source>
</evidence>
<evidence type="ECO:0000256" key="2">
    <source>
        <dbReference type="ARBA" id="ARBA00009772"/>
    </source>
</evidence>
<comment type="function">
    <text evidence="1 10">Role in flagellar biosynthesis.</text>
</comment>
<dbReference type="STRING" id="1850517.A8708_17525"/>
<comment type="caution">
    <text evidence="11">The sequence shown here is derived from an EMBL/GenBank/DDBJ whole genome shotgun (WGS) entry which is preliminary data.</text>
</comment>
<dbReference type="InterPro" id="IPR002010">
    <property type="entry name" value="T3SS_IM_R"/>
</dbReference>
<dbReference type="Pfam" id="PF01311">
    <property type="entry name" value="Bac_export_1"/>
    <property type="match status" value="1"/>
</dbReference>
<protein>
    <recommendedName>
        <fullName evidence="3 9">Flagellar biosynthetic protein FliR</fullName>
    </recommendedName>
</protein>
<organism evidence="11 12">
    <name type="scientific">Paenibacillus oryzisoli</name>
    <dbReference type="NCBI Taxonomy" id="1850517"/>
    <lineage>
        <taxon>Bacteria</taxon>
        <taxon>Bacillati</taxon>
        <taxon>Bacillota</taxon>
        <taxon>Bacilli</taxon>
        <taxon>Bacillales</taxon>
        <taxon>Paenibacillaceae</taxon>
        <taxon>Paenibacillus</taxon>
    </lineage>
</organism>
<gene>
    <name evidence="11" type="ORF">A8708_17525</name>
</gene>
<reference evidence="11 12" key="1">
    <citation type="submission" date="2016-05" db="EMBL/GenBank/DDBJ databases">
        <title>Paenibacillus sp. 1ZS3-15 nov., isolated from the rhizosphere soil.</title>
        <authorList>
            <person name="Zhang X.X."/>
            <person name="Zhang J."/>
        </authorList>
    </citation>
    <scope>NUCLEOTIDE SEQUENCE [LARGE SCALE GENOMIC DNA]</scope>
    <source>
        <strain evidence="11 12">1ZS3-15</strain>
    </source>
</reference>
<dbReference type="PRINTS" id="PR00953">
    <property type="entry name" value="TYPE3IMRPROT"/>
</dbReference>